<proteinExistence type="predicted"/>
<protein>
    <submittedName>
        <fullName evidence="1">Uncharacterized protein</fullName>
    </submittedName>
</protein>
<dbReference type="EMBL" id="JAFMYW010000004">
    <property type="protein sequence ID" value="MBO0950127.1"/>
    <property type="molecule type" value="Genomic_DNA"/>
</dbReference>
<gene>
    <name evidence="1" type="ORF">J2I46_16140</name>
</gene>
<reference evidence="1 2" key="1">
    <citation type="submission" date="2021-03" db="EMBL/GenBank/DDBJ databases">
        <title>Fibrella sp. HMF5405 genome sequencing and assembly.</title>
        <authorList>
            <person name="Kang H."/>
            <person name="Kim H."/>
            <person name="Bae S."/>
            <person name="Joh K."/>
        </authorList>
    </citation>
    <scope>NUCLEOTIDE SEQUENCE [LARGE SCALE GENOMIC DNA]</scope>
    <source>
        <strain evidence="1 2">HMF5405</strain>
    </source>
</reference>
<sequence>MRQFLNGLFWDQRGRAMRMRDELSRLARLPTLPVVFVEDTCMKLDFLSEKLDKILNDHLQLFNDLTSISPADAERLYDDYNVGQVVDYTKFSEALEKAEFNYTVIRRYGEAEAEFSRFLARIYDEINLTKPLPVVSFISNAHDYYWAYCPQGVIGAPIEEEHHLLNWPDLYHEIGHFIFERHERFLLGDGQMTRLVNDHFAPYIANATTPEAVTQWTDRRAHWLEHWLMEFSCDLIATYLTGQAYAWSNFRLSSIIPDDNSRHIYTSQITHPPNESRMRAILTMLDRCGWPENDLMPLKKAWEKHKLLSLNVEPADYTAIAPNALIDALADFVYNECCHEIGLHGYHDQLKKAAINVPVSHLLNVAWNQLLTNPTGYAAWEADQIRQLRNDGSDAPA</sequence>
<dbReference type="Proteomes" id="UP000664628">
    <property type="component" value="Unassembled WGS sequence"/>
</dbReference>
<organism evidence="1 2">
    <name type="scientific">Fibrella forsythiae</name>
    <dbReference type="NCBI Taxonomy" id="2817061"/>
    <lineage>
        <taxon>Bacteria</taxon>
        <taxon>Pseudomonadati</taxon>
        <taxon>Bacteroidota</taxon>
        <taxon>Cytophagia</taxon>
        <taxon>Cytophagales</taxon>
        <taxon>Spirosomataceae</taxon>
        <taxon>Fibrella</taxon>
    </lineage>
</organism>
<evidence type="ECO:0000313" key="2">
    <source>
        <dbReference type="Proteomes" id="UP000664628"/>
    </source>
</evidence>
<accession>A0ABS3JJG4</accession>
<evidence type="ECO:0000313" key="1">
    <source>
        <dbReference type="EMBL" id="MBO0950127.1"/>
    </source>
</evidence>
<comment type="caution">
    <text evidence="1">The sequence shown here is derived from an EMBL/GenBank/DDBJ whole genome shotgun (WGS) entry which is preliminary data.</text>
</comment>
<dbReference type="RefSeq" id="WP_207330065.1">
    <property type="nucleotide sequence ID" value="NZ_JAFMYW010000004.1"/>
</dbReference>
<name>A0ABS3JJG4_9BACT</name>
<keyword evidence="2" id="KW-1185">Reference proteome</keyword>